<comment type="similarity">
    <text evidence="2 6">Belongs to the class-I pyridoxal-phosphate-dependent aminotransferase family.</text>
</comment>
<evidence type="ECO:0000256" key="6">
    <source>
        <dbReference type="RuleBase" id="RU000481"/>
    </source>
</evidence>
<dbReference type="InterPro" id="IPR050596">
    <property type="entry name" value="AspAT/PAT-like"/>
</dbReference>
<dbReference type="SUPFAM" id="SSF53383">
    <property type="entry name" value="PLP-dependent transferases"/>
    <property type="match status" value="1"/>
</dbReference>
<proteinExistence type="inferred from homology"/>
<evidence type="ECO:0000256" key="1">
    <source>
        <dbReference type="ARBA" id="ARBA00001933"/>
    </source>
</evidence>
<accession>A0A0R1RIN2</accession>
<comment type="caution">
    <text evidence="8">The sequence shown here is derived from an EMBL/GenBank/DDBJ whole genome shotgun (WGS) entry which is preliminary data.</text>
</comment>
<dbReference type="EC" id="2.6.1.-" evidence="6"/>
<dbReference type="Proteomes" id="UP000051999">
    <property type="component" value="Unassembled WGS sequence"/>
</dbReference>
<dbReference type="GO" id="GO:0030170">
    <property type="term" value="F:pyridoxal phosphate binding"/>
    <property type="evidence" value="ECO:0007669"/>
    <property type="project" value="InterPro"/>
</dbReference>
<reference evidence="8 9" key="1">
    <citation type="journal article" date="2015" name="Genome Announc.">
        <title>Expanding the biotechnology potential of lactobacilli through comparative genomics of 213 strains and associated genera.</title>
        <authorList>
            <person name="Sun Z."/>
            <person name="Harris H.M."/>
            <person name="McCann A."/>
            <person name="Guo C."/>
            <person name="Argimon S."/>
            <person name="Zhang W."/>
            <person name="Yang X."/>
            <person name="Jeffery I.B."/>
            <person name="Cooney J.C."/>
            <person name="Kagawa T.F."/>
            <person name="Liu W."/>
            <person name="Song Y."/>
            <person name="Salvetti E."/>
            <person name="Wrobel A."/>
            <person name="Rasinkangas P."/>
            <person name="Parkhill J."/>
            <person name="Rea M.C."/>
            <person name="O'Sullivan O."/>
            <person name="Ritari J."/>
            <person name="Douillard F.P."/>
            <person name="Paul Ross R."/>
            <person name="Yang R."/>
            <person name="Briner A.E."/>
            <person name="Felis G.E."/>
            <person name="de Vos W.M."/>
            <person name="Barrangou R."/>
            <person name="Klaenhammer T.R."/>
            <person name="Caufield P.W."/>
            <person name="Cui Y."/>
            <person name="Zhang H."/>
            <person name="O'Toole P.W."/>
        </authorList>
    </citation>
    <scope>NUCLEOTIDE SEQUENCE [LARGE SCALE GENOMIC DNA]</scope>
    <source>
        <strain evidence="8 9">DSM 15814</strain>
    </source>
</reference>
<evidence type="ECO:0000313" key="9">
    <source>
        <dbReference type="Proteomes" id="UP000051999"/>
    </source>
</evidence>
<dbReference type="PANTHER" id="PTHR46383">
    <property type="entry name" value="ASPARTATE AMINOTRANSFERASE"/>
    <property type="match status" value="1"/>
</dbReference>
<gene>
    <name evidence="8" type="ORF">FD35_GL001158</name>
</gene>
<dbReference type="AlphaFoldDB" id="A0A0R1RIN2"/>
<dbReference type="GO" id="GO:0006520">
    <property type="term" value="P:amino acid metabolic process"/>
    <property type="evidence" value="ECO:0007669"/>
    <property type="project" value="InterPro"/>
</dbReference>
<evidence type="ECO:0000256" key="3">
    <source>
        <dbReference type="ARBA" id="ARBA00022576"/>
    </source>
</evidence>
<keyword evidence="3 6" id="KW-0032">Aminotransferase</keyword>
<evidence type="ECO:0000259" key="7">
    <source>
        <dbReference type="Pfam" id="PF00155"/>
    </source>
</evidence>
<dbReference type="InterPro" id="IPR004839">
    <property type="entry name" value="Aminotransferase_I/II_large"/>
</dbReference>
<dbReference type="CDD" id="cd00609">
    <property type="entry name" value="AAT_like"/>
    <property type="match status" value="1"/>
</dbReference>
<name>A0A0R1RIN2_9LACO</name>
<dbReference type="GO" id="GO:0008483">
    <property type="term" value="F:transaminase activity"/>
    <property type="evidence" value="ECO:0007669"/>
    <property type="project" value="UniProtKB-KW"/>
</dbReference>
<dbReference type="EMBL" id="AZFF01000002">
    <property type="protein sequence ID" value="KRL56864.1"/>
    <property type="molecule type" value="Genomic_DNA"/>
</dbReference>
<dbReference type="OrthoDB" id="9802328at2"/>
<evidence type="ECO:0000313" key="8">
    <source>
        <dbReference type="EMBL" id="KRL56864.1"/>
    </source>
</evidence>
<comment type="cofactor">
    <cofactor evidence="1 6">
        <name>pyridoxal 5'-phosphate</name>
        <dbReference type="ChEBI" id="CHEBI:597326"/>
    </cofactor>
</comment>
<dbReference type="Pfam" id="PF00155">
    <property type="entry name" value="Aminotran_1_2"/>
    <property type="match status" value="1"/>
</dbReference>
<dbReference type="Gene3D" id="3.90.1150.10">
    <property type="entry name" value="Aspartate Aminotransferase, domain 1"/>
    <property type="match status" value="1"/>
</dbReference>
<keyword evidence="9" id="KW-1185">Reference proteome</keyword>
<evidence type="ECO:0000256" key="2">
    <source>
        <dbReference type="ARBA" id="ARBA00007441"/>
    </source>
</evidence>
<dbReference type="InterPro" id="IPR015424">
    <property type="entry name" value="PyrdxlP-dep_Trfase"/>
</dbReference>
<dbReference type="InterPro" id="IPR004838">
    <property type="entry name" value="NHTrfase_class1_PyrdxlP-BS"/>
</dbReference>
<keyword evidence="5" id="KW-0663">Pyridoxal phosphate</keyword>
<organism evidence="8 9">
    <name type="scientific">Furfurilactobacillus rossiae DSM 15814</name>
    <dbReference type="NCBI Taxonomy" id="1114972"/>
    <lineage>
        <taxon>Bacteria</taxon>
        <taxon>Bacillati</taxon>
        <taxon>Bacillota</taxon>
        <taxon>Bacilli</taxon>
        <taxon>Lactobacillales</taxon>
        <taxon>Lactobacillaceae</taxon>
        <taxon>Furfurilactobacillus</taxon>
    </lineage>
</organism>
<dbReference type="InterPro" id="IPR015422">
    <property type="entry name" value="PyrdxlP-dep_Trfase_small"/>
</dbReference>
<dbReference type="PANTHER" id="PTHR46383:SF4">
    <property type="entry name" value="AMINOTRANSFERASE"/>
    <property type="match status" value="1"/>
</dbReference>
<evidence type="ECO:0000256" key="5">
    <source>
        <dbReference type="ARBA" id="ARBA00022898"/>
    </source>
</evidence>
<feature type="domain" description="Aminotransferase class I/classII large" evidence="7">
    <location>
        <begin position="36"/>
        <end position="388"/>
    </location>
</feature>
<dbReference type="RefSeq" id="WP_017262454.1">
    <property type="nucleotide sequence ID" value="NZ_AUAW01000004.1"/>
</dbReference>
<dbReference type="InterPro" id="IPR015421">
    <property type="entry name" value="PyrdxlP-dep_Trfase_major"/>
</dbReference>
<evidence type="ECO:0000256" key="4">
    <source>
        <dbReference type="ARBA" id="ARBA00022679"/>
    </source>
</evidence>
<protein>
    <recommendedName>
        <fullName evidence="6">Aminotransferase</fullName>
        <ecNumber evidence="6">2.6.1.-</ecNumber>
    </recommendedName>
</protein>
<dbReference type="eggNOG" id="COG0436">
    <property type="taxonomic scope" value="Bacteria"/>
</dbReference>
<sequence>MQTQQRDLTQRLNTQLLAIKPDMIHSFDHEVSDIPNIIKLTLGEPDFNVPEHVKQAAIKSIEDNDSHYAPVPGTAKLREAAAHFLADRYGIQYDPQTEIVATVGATEAISDTLRAVTNPGDKVLLPGPTFPLYEPIIKLNGAEVIPINTEPNQFVLTPQQLQAAINEYGDDIKAIMLNFPSNPTGVTYTANQIEALADVLRDTNIIVISDEIYSELTYGQPHVSFAHYLPEQTLVLNGVSKSHAMTGYRVGILAGPAALIGRINLMHAFTVTSASNPAMAAAAEALGTEQGRHDTENMKAEYKQRRDFVYHTMTRLGFTIPKPAGAFYIFAKIPERLHMTDYDFCLSLAQTSQVAVIPGTAFGPGGEGYLRLSYAASMANLKTAMARLTTYMETH</sequence>
<dbReference type="STRING" id="1114972.FD35_GL001158"/>
<dbReference type="Gene3D" id="3.40.640.10">
    <property type="entry name" value="Type I PLP-dependent aspartate aminotransferase-like (Major domain)"/>
    <property type="match status" value="1"/>
</dbReference>
<dbReference type="PATRIC" id="fig|1114972.6.peg.1173"/>
<dbReference type="PROSITE" id="PS00105">
    <property type="entry name" value="AA_TRANSFER_CLASS_1"/>
    <property type="match status" value="1"/>
</dbReference>
<keyword evidence="4 6" id="KW-0808">Transferase</keyword>